<reference evidence="3" key="1">
    <citation type="submission" date="2015-11" db="EMBL/GenBank/DDBJ databases">
        <authorList>
            <person name="Seth-Smith H.M.B."/>
        </authorList>
    </citation>
    <scope>NUCLEOTIDE SEQUENCE [LARGE SCALE GENOMIC DNA]</scope>
    <source>
        <strain evidence="3">2013Ark11</strain>
    </source>
</reference>
<protein>
    <submittedName>
        <fullName evidence="2">Putative membrane protein</fullName>
    </submittedName>
</protein>
<keyword evidence="1" id="KW-1133">Transmembrane helix</keyword>
<keyword evidence="1" id="KW-0472">Membrane</keyword>
<dbReference type="EMBL" id="LN906597">
    <property type="protein sequence ID" value="CUT18321.1"/>
    <property type="molecule type" value="Genomic_DNA"/>
</dbReference>
<name>A0A0S4M3W4_9BURK</name>
<accession>A0A0S4M3W4</accession>
<proteinExistence type="predicted"/>
<dbReference type="RefSeq" id="WP_092490691.1">
    <property type="nucleotide sequence ID" value="NZ_LN906597.1"/>
</dbReference>
<evidence type="ECO:0000313" key="3">
    <source>
        <dbReference type="Proteomes" id="UP000198651"/>
    </source>
</evidence>
<keyword evidence="3" id="KW-1185">Reference proteome</keyword>
<evidence type="ECO:0000313" key="2">
    <source>
        <dbReference type="EMBL" id="CUT18321.1"/>
    </source>
</evidence>
<dbReference type="AlphaFoldDB" id="A0A0S4M3W4"/>
<organism evidence="2 3">
    <name type="scientific">Candidatus Ichthyocystis hellenicum</name>
    <dbReference type="NCBI Taxonomy" id="1561003"/>
    <lineage>
        <taxon>Bacteria</taxon>
        <taxon>Pseudomonadati</taxon>
        <taxon>Pseudomonadota</taxon>
        <taxon>Betaproteobacteria</taxon>
        <taxon>Burkholderiales</taxon>
        <taxon>Candidatus Ichthyocystis</taxon>
    </lineage>
</organism>
<keyword evidence="1" id="KW-0812">Transmembrane</keyword>
<sequence length="270" mass="30797">MFHTSGNYFRCSQEIDLVNQNDEDIEDDGESVTIIVTEQKTSLQSRNLYSLNRPLFIGRVLTPLVMISILESVSGSEANKNDYLFASCFLKSSLCNFIRINNKGGDHVNEVIKYAFDKSVDYLGKSAVSFDTLLNFSSDINHEGDYNNDTFTQLWVMGIHIRDKYLTMRKRQLGFNMCQLEKGFCDLAIRKLCRNNRYFNTDISEKCCSTIGSYLISNESKLNASNSVTKVGFAPNTEYFSVTIAISFFLLSLTLALFAFLRYKSRNRSK</sequence>
<feature type="transmembrane region" description="Helical" evidence="1">
    <location>
        <begin position="239"/>
        <end position="261"/>
    </location>
</feature>
<evidence type="ECO:0000256" key="1">
    <source>
        <dbReference type="SAM" id="Phobius"/>
    </source>
</evidence>
<gene>
    <name evidence="2" type="ORF">Ark11_1523</name>
</gene>
<dbReference type="Proteomes" id="UP000198651">
    <property type="component" value="Chromosome I"/>
</dbReference>